<proteinExistence type="predicted"/>
<dbReference type="RefSeq" id="YP_009953026.1">
    <property type="nucleotide sequence ID" value="NC_051618.1"/>
</dbReference>
<name>A0A5J6TTC7_9CAUD</name>
<keyword evidence="2" id="KW-1185">Reference proteome</keyword>
<dbReference type="EMBL" id="MN234226">
    <property type="protein sequence ID" value="QFG14083.1"/>
    <property type="molecule type" value="Genomic_DNA"/>
</dbReference>
<organism evidence="1 2">
    <name type="scientific">Mycobacterium phage Curiosium</name>
    <dbReference type="NCBI Taxonomy" id="2599859"/>
    <lineage>
        <taxon>Viruses</taxon>
        <taxon>Duplodnaviria</taxon>
        <taxon>Heunggongvirae</taxon>
        <taxon>Uroviricota</taxon>
        <taxon>Caudoviricetes</taxon>
        <taxon>Weiservirinae</taxon>
        <taxon>Anayavirus</taxon>
        <taxon>Anayavirus curiosium</taxon>
    </lineage>
</organism>
<protein>
    <submittedName>
        <fullName evidence="1">Uncharacterized protein</fullName>
    </submittedName>
</protein>
<evidence type="ECO:0000313" key="2">
    <source>
        <dbReference type="Proteomes" id="UP000326870"/>
    </source>
</evidence>
<accession>A0A5J6TTC7</accession>
<evidence type="ECO:0000313" key="1">
    <source>
        <dbReference type="EMBL" id="QFG14083.1"/>
    </source>
</evidence>
<dbReference type="InterPro" id="IPR055850">
    <property type="entry name" value="DUF7427"/>
</dbReference>
<dbReference type="GeneID" id="60324491"/>
<gene>
    <name evidence="1" type="primary">38</name>
    <name evidence="1" type="ORF">PBI_CURIOSIUM_38</name>
</gene>
<dbReference type="Proteomes" id="UP000326870">
    <property type="component" value="Segment"/>
</dbReference>
<dbReference type="Pfam" id="PF24202">
    <property type="entry name" value="DUF7427"/>
    <property type="match status" value="1"/>
</dbReference>
<dbReference type="KEGG" id="vg:60324491"/>
<sequence length="75" mass="8163">MRSADRAWLALGAAVVAYEAGAPRGELLSEGVDRYLVRRPWVTRVVVVGLAAHLLNAIPQRFDPLHRLAVACGRS</sequence>
<reference evidence="1 2" key="1">
    <citation type="submission" date="2019-07" db="EMBL/GenBank/DDBJ databases">
        <authorList>
            <person name="Divens A.M."/>
            <person name="Garlena R.A."/>
            <person name="Russell D.A."/>
            <person name="Pope W.H."/>
            <person name="Jacobs-Sera D."/>
            <person name="Hatfull G.F."/>
        </authorList>
    </citation>
    <scope>NUCLEOTIDE SEQUENCE [LARGE SCALE GENOMIC DNA]</scope>
</reference>